<accession>S8EDR2</accession>
<dbReference type="CDD" id="cd15556">
    <property type="entry name" value="PHD_MMD1_like"/>
    <property type="match status" value="1"/>
</dbReference>
<dbReference type="SUPFAM" id="SSF57903">
    <property type="entry name" value="FYVE/PHD zinc finger"/>
    <property type="match status" value="1"/>
</dbReference>
<dbReference type="PROSITE" id="PS01359">
    <property type="entry name" value="ZF_PHD_1"/>
    <property type="match status" value="1"/>
</dbReference>
<proteinExistence type="predicted"/>
<evidence type="ECO:0000256" key="2">
    <source>
        <dbReference type="ARBA" id="ARBA00022771"/>
    </source>
</evidence>
<dbReference type="InterPro" id="IPR011011">
    <property type="entry name" value="Znf_FYVE_PHD"/>
</dbReference>
<keyword evidence="8" id="KW-1185">Reference proteome</keyword>
<dbReference type="SMART" id="SM00249">
    <property type="entry name" value="PHD"/>
    <property type="match status" value="1"/>
</dbReference>
<dbReference type="EMBL" id="AUSU01001572">
    <property type="protein sequence ID" value="EPS70707.1"/>
    <property type="molecule type" value="Genomic_DNA"/>
</dbReference>
<dbReference type="InterPro" id="IPR019787">
    <property type="entry name" value="Znf_PHD-finger"/>
</dbReference>
<dbReference type="Gene3D" id="3.30.40.10">
    <property type="entry name" value="Zinc/RING finger domain, C3HC4 (zinc finger)"/>
    <property type="match status" value="1"/>
</dbReference>
<dbReference type="InterPro" id="IPR019786">
    <property type="entry name" value="Zinc_finger_PHD-type_CS"/>
</dbReference>
<feature type="domain" description="PHD-type" evidence="6">
    <location>
        <begin position="608"/>
        <end position="658"/>
    </location>
</feature>
<evidence type="ECO:0000259" key="6">
    <source>
        <dbReference type="PROSITE" id="PS50016"/>
    </source>
</evidence>
<dbReference type="InterPro" id="IPR013083">
    <property type="entry name" value="Znf_RING/FYVE/PHD"/>
</dbReference>
<dbReference type="Proteomes" id="UP000015453">
    <property type="component" value="Unassembled WGS sequence"/>
</dbReference>
<dbReference type="PANTHER" id="PTHR46201">
    <property type="entry name" value="PHD FINGER PROTEIN MALE MEIOCYTE DEATH 1-RELATED"/>
    <property type="match status" value="1"/>
</dbReference>
<dbReference type="PANTHER" id="PTHR46201:SF3">
    <property type="entry name" value="OS01G0877500 PROTEIN"/>
    <property type="match status" value="1"/>
</dbReference>
<dbReference type="InterPro" id="IPR058054">
    <property type="entry name" value="Znf_MS1-like"/>
</dbReference>
<evidence type="ECO:0000313" key="8">
    <source>
        <dbReference type="Proteomes" id="UP000015453"/>
    </source>
</evidence>
<dbReference type="Pfam" id="PF00628">
    <property type="entry name" value="PHD"/>
    <property type="match status" value="1"/>
</dbReference>
<dbReference type="OrthoDB" id="436852at2759"/>
<dbReference type="GO" id="GO:0008270">
    <property type="term" value="F:zinc ion binding"/>
    <property type="evidence" value="ECO:0007669"/>
    <property type="project" value="UniProtKB-KW"/>
</dbReference>
<comment type="caution">
    <text evidence="7">The sequence shown here is derived from an EMBL/GenBank/DDBJ whole genome shotgun (WGS) entry which is preliminary data.</text>
</comment>
<name>S8EDR2_9LAMI</name>
<evidence type="ECO:0000313" key="7">
    <source>
        <dbReference type="EMBL" id="EPS70707.1"/>
    </source>
</evidence>
<keyword evidence="1" id="KW-0479">Metal-binding</keyword>
<dbReference type="PROSITE" id="PS50016">
    <property type="entry name" value="ZF_PHD_2"/>
    <property type="match status" value="1"/>
</dbReference>
<keyword evidence="2 4" id="KW-0863">Zinc-finger</keyword>
<gene>
    <name evidence="7" type="ORF">M569_04052</name>
</gene>
<evidence type="ECO:0000256" key="3">
    <source>
        <dbReference type="ARBA" id="ARBA00022833"/>
    </source>
</evidence>
<dbReference type="InterPro" id="IPR057765">
    <property type="entry name" value="MS1-like_ubiquitin"/>
</dbReference>
<organism evidence="7 8">
    <name type="scientific">Genlisea aurea</name>
    <dbReference type="NCBI Taxonomy" id="192259"/>
    <lineage>
        <taxon>Eukaryota</taxon>
        <taxon>Viridiplantae</taxon>
        <taxon>Streptophyta</taxon>
        <taxon>Embryophyta</taxon>
        <taxon>Tracheophyta</taxon>
        <taxon>Spermatophyta</taxon>
        <taxon>Magnoliopsida</taxon>
        <taxon>eudicotyledons</taxon>
        <taxon>Gunneridae</taxon>
        <taxon>Pentapetalae</taxon>
        <taxon>asterids</taxon>
        <taxon>lamiids</taxon>
        <taxon>Lamiales</taxon>
        <taxon>Lentibulariaceae</taxon>
        <taxon>Genlisea</taxon>
    </lineage>
</organism>
<evidence type="ECO:0000256" key="4">
    <source>
        <dbReference type="PROSITE-ProRule" id="PRU00146"/>
    </source>
</evidence>
<dbReference type="AlphaFoldDB" id="S8EDR2"/>
<evidence type="ECO:0000256" key="5">
    <source>
        <dbReference type="SAM" id="MobiDB-lite"/>
    </source>
</evidence>
<dbReference type="InterPro" id="IPR001965">
    <property type="entry name" value="Znf_PHD"/>
</dbReference>
<protein>
    <recommendedName>
        <fullName evidence="6">PHD-type domain-containing protein</fullName>
    </recommendedName>
</protein>
<dbReference type="Pfam" id="PF25565">
    <property type="entry name" value="Ubiquitin_At1g33420"/>
    <property type="match status" value="1"/>
</dbReference>
<reference evidence="7 8" key="1">
    <citation type="journal article" date="2013" name="BMC Genomics">
        <title>The miniature genome of a carnivorous plant Genlisea aurea contains a low number of genes and short non-coding sequences.</title>
        <authorList>
            <person name="Leushkin E.V."/>
            <person name="Sutormin R.A."/>
            <person name="Nabieva E.R."/>
            <person name="Penin A.A."/>
            <person name="Kondrashov A.S."/>
            <person name="Logacheva M.D."/>
        </authorList>
    </citation>
    <scope>NUCLEOTIDE SEQUENCE [LARGE SCALE GENOMIC DNA]</scope>
</reference>
<feature type="region of interest" description="Disordered" evidence="5">
    <location>
        <begin position="334"/>
        <end position="356"/>
    </location>
</feature>
<keyword evidence="3" id="KW-0862">Zinc</keyword>
<sequence>MVVTARPSKKLVKRRVTAELSDFFTFPTAYDFESVKPFRTNVREFLAKHATVSPPLSLFPRLVAWQVPLRVGHLVGEEGDPAVVLLDVVEEDVSRSQSPYCDQCRVVGWSGNPVSSKRYHFIIKADGDSISGSNKPCAGCGDSLHMADPRCRSCNHLMTAEDVEDWMHQELESATHLLHGVIHANGYGHLLRINGREGGSRVLPGRIIMNFWDRLCISLGARKVSVMDVSKKKGLEFRLLHAVIHGHPWYGEWGYKFGAGSFSLTDEDYEAAVACLSSAALASFRLNGRNLRTDLRDLISFYQSMADNQLVTVRDLFGFLMSMTQKSYDSLLLRDDSSSPRKKHKSRHSEEASFSRNVDDERRVNEALVKVLQAVSGSRWVGWRSLKGAVCRAGAPDLVNRCLLELHGKVAAPGSLVVSRASGSGGLEYRIESRTSSSDASSRSYVSEERLLCDLKYFYECMLHPDTAASSNPLAVAARKILDCKQFVKDYRPSDSKGNAAVGVLCEVDLTESGEVGCNPPPEQLILSPDATVGDLKREATRAFQDVYLMFRRFDAGEVVGYGGVDESTQLRLLLGPSGGYVRIRGRFAGKNSGLGRYRMERGVERWVVDCLCGAKDDDGERMLACDGCGTWLHTRCSGVPDSGGVPGEFLCRRCLNCGDPAAVVAGIL</sequence>
<evidence type="ECO:0000256" key="1">
    <source>
        <dbReference type="ARBA" id="ARBA00022723"/>
    </source>
</evidence>